<feature type="compositionally biased region" description="Gly residues" evidence="1">
    <location>
        <begin position="382"/>
        <end position="399"/>
    </location>
</feature>
<evidence type="ECO:0000313" key="5">
    <source>
        <dbReference type="Proteomes" id="UP000006253"/>
    </source>
</evidence>
<feature type="transmembrane region" description="Helical" evidence="2">
    <location>
        <begin position="317"/>
        <end position="336"/>
    </location>
</feature>
<dbReference type="AlphaFoldDB" id="A0A0E2B679"/>
<feature type="transmembrane region" description="Helical" evidence="2">
    <location>
        <begin position="235"/>
        <end position="263"/>
    </location>
</feature>
<reference evidence="4 5" key="1">
    <citation type="submission" date="2012-10" db="EMBL/GenBank/DDBJ databases">
        <authorList>
            <person name="Harkins D.M."/>
            <person name="Durkin A.S."/>
            <person name="Brinkac L.M."/>
            <person name="Selengut J.D."/>
            <person name="Sanka R."/>
            <person name="DePew J."/>
            <person name="Purushe J."/>
            <person name="Peacock S.J."/>
            <person name="Thaipadungpanit J."/>
            <person name="Wuthiekanun V.W."/>
            <person name="Day N.P."/>
            <person name="Vinetz J.M."/>
            <person name="Sutton G.G."/>
            <person name="Nelson W.C."/>
            <person name="Fouts D.E."/>
        </authorList>
    </citation>
    <scope>NUCLEOTIDE SEQUENCE [LARGE SCALE GENOMIC DNA]</scope>
    <source>
        <strain evidence="4 5">H1</strain>
    </source>
</reference>
<dbReference type="InterPro" id="IPR007621">
    <property type="entry name" value="TPM_dom"/>
</dbReference>
<evidence type="ECO:0000313" key="4">
    <source>
        <dbReference type="EMBL" id="EKO16335.1"/>
    </source>
</evidence>
<organism evidence="4 5">
    <name type="scientific">Leptospira kirschneri str. H1</name>
    <dbReference type="NCBI Taxonomy" id="1049966"/>
    <lineage>
        <taxon>Bacteria</taxon>
        <taxon>Pseudomonadati</taxon>
        <taxon>Spirochaetota</taxon>
        <taxon>Spirochaetia</taxon>
        <taxon>Leptospirales</taxon>
        <taxon>Leptospiraceae</taxon>
        <taxon>Leptospira</taxon>
    </lineage>
</organism>
<keyword evidence="2" id="KW-0472">Membrane</keyword>
<sequence length="399" mass="43645">MNLLKTQMIQSVTTKILFFVSLLVCTAGIHLKIGNSHSIFIIEEWKTEDQNIPLLRSPVTDTTSTLTKEQKTQLTNRLISFETEKGNQIAVLIVGSTDEWTIEEYAVKVFEKTKLGRKGIDDGVLIVVAIQNHKTKIEVGYGLEGTIPDATAKKIIEEFMIPKFREGNYFQGIADGIDTIITKINEEKLPKTNKIPKFLEVINEYSIYIFPVLVSIIVITTVLISLGIFGTIGLAGILFFIGLISEFIILGIGILILLILFFLMTSYLRKKIRRKSFMMSASWGYVIIAVFISLGIVSAIGLIGFGILRGLISESTILGIGVLILLISFFSMTGHLRKKIRRKSFWDYILFGAITPSSDSSSSGRSSSSWGSDSLSSSGGSSWSGGGGRSGGGGASGSW</sequence>
<accession>A0A0E2B679</accession>
<keyword evidence="2" id="KW-0812">Transmembrane</keyword>
<name>A0A0E2B679_9LEPT</name>
<dbReference type="Proteomes" id="UP000006253">
    <property type="component" value="Unassembled WGS sequence"/>
</dbReference>
<evidence type="ECO:0000256" key="2">
    <source>
        <dbReference type="SAM" id="Phobius"/>
    </source>
</evidence>
<gene>
    <name evidence="4" type="ORF">LEP1GSC081_3777</name>
</gene>
<dbReference type="EMBL" id="AHMY02000028">
    <property type="protein sequence ID" value="EKO16335.1"/>
    <property type="molecule type" value="Genomic_DNA"/>
</dbReference>
<keyword evidence="2" id="KW-1133">Transmembrane helix</keyword>
<dbReference type="PANTHER" id="PTHR30373">
    <property type="entry name" value="UPF0603 PROTEIN YGCG"/>
    <property type="match status" value="1"/>
</dbReference>
<feature type="transmembrane region" description="Helical" evidence="2">
    <location>
        <begin position="283"/>
        <end position="305"/>
    </location>
</feature>
<protein>
    <submittedName>
        <fullName evidence="4">PF04536 family protein</fullName>
    </submittedName>
</protein>
<dbReference type="Gene3D" id="3.10.310.50">
    <property type="match status" value="1"/>
</dbReference>
<dbReference type="RefSeq" id="WP_004765042.1">
    <property type="nucleotide sequence ID" value="NZ_AHMY02000028.1"/>
</dbReference>
<comment type="caution">
    <text evidence="4">The sequence shown here is derived from an EMBL/GenBank/DDBJ whole genome shotgun (WGS) entry which is preliminary data.</text>
</comment>
<evidence type="ECO:0000259" key="3">
    <source>
        <dbReference type="Pfam" id="PF04536"/>
    </source>
</evidence>
<proteinExistence type="predicted"/>
<feature type="domain" description="TPM" evidence="3">
    <location>
        <begin position="59"/>
        <end position="182"/>
    </location>
</feature>
<dbReference type="Pfam" id="PF04536">
    <property type="entry name" value="TPM_phosphatase"/>
    <property type="match status" value="1"/>
</dbReference>
<feature type="transmembrane region" description="Helical" evidence="2">
    <location>
        <begin position="207"/>
        <end position="229"/>
    </location>
</feature>
<feature type="region of interest" description="Disordered" evidence="1">
    <location>
        <begin position="357"/>
        <end position="399"/>
    </location>
</feature>
<evidence type="ECO:0000256" key="1">
    <source>
        <dbReference type="SAM" id="MobiDB-lite"/>
    </source>
</evidence>
<feature type="compositionally biased region" description="Low complexity" evidence="1">
    <location>
        <begin position="357"/>
        <end position="381"/>
    </location>
</feature>
<dbReference type="PANTHER" id="PTHR30373:SF2">
    <property type="entry name" value="UPF0603 PROTEIN YGCG"/>
    <property type="match status" value="1"/>
</dbReference>